<dbReference type="AlphaFoldDB" id="A0A840J0B8"/>
<dbReference type="Proteomes" id="UP000581769">
    <property type="component" value="Unassembled WGS sequence"/>
</dbReference>
<dbReference type="GO" id="GO:0016787">
    <property type="term" value="F:hydrolase activity"/>
    <property type="evidence" value="ECO:0007669"/>
    <property type="project" value="UniProtKB-UniRule"/>
</dbReference>
<feature type="active site" description="Proton acceptor" evidence="4">
    <location>
        <position position="182"/>
    </location>
</feature>
<keyword evidence="1 4" id="KW-0378">Hydrolase</keyword>
<evidence type="ECO:0000313" key="7">
    <source>
        <dbReference type="Proteomes" id="UP000581769"/>
    </source>
</evidence>
<dbReference type="RefSeq" id="WP_184782315.1">
    <property type="nucleotide sequence ID" value="NZ_JACHMG010000001.1"/>
</dbReference>
<keyword evidence="2 4" id="KW-0442">Lipid degradation</keyword>
<reference evidence="6 7" key="1">
    <citation type="submission" date="2020-08" db="EMBL/GenBank/DDBJ databases">
        <title>Sequencing the genomes of 1000 actinobacteria strains.</title>
        <authorList>
            <person name="Klenk H.-P."/>
        </authorList>
    </citation>
    <scope>NUCLEOTIDE SEQUENCE [LARGE SCALE GENOMIC DNA]</scope>
    <source>
        <strain evidence="6 7">DSM 45859</strain>
    </source>
</reference>
<feature type="domain" description="PNPLA" evidence="5">
    <location>
        <begin position="5"/>
        <end position="195"/>
    </location>
</feature>
<feature type="short sequence motif" description="GXSXG" evidence="4">
    <location>
        <begin position="40"/>
        <end position="44"/>
    </location>
</feature>
<dbReference type="InterPro" id="IPR050301">
    <property type="entry name" value="NTE"/>
</dbReference>
<dbReference type="InterPro" id="IPR002641">
    <property type="entry name" value="PNPLA_dom"/>
</dbReference>
<name>A0A840J0B8_9PSEU</name>
<evidence type="ECO:0000256" key="2">
    <source>
        <dbReference type="ARBA" id="ARBA00022963"/>
    </source>
</evidence>
<dbReference type="PANTHER" id="PTHR14226:SF57">
    <property type="entry name" value="BLR7027 PROTEIN"/>
    <property type="match status" value="1"/>
</dbReference>
<evidence type="ECO:0000259" key="5">
    <source>
        <dbReference type="PROSITE" id="PS51635"/>
    </source>
</evidence>
<feature type="active site" description="Nucleophile" evidence="4">
    <location>
        <position position="42"/>
    </location>
</feature>
<dbReference type="Pfam" id="PF01734">
    <property type="entry name" value="Patatin"/>
    <property type="match status" value="1"/>
</dbReference>
<evidence type="ECO:0000256" key="4">
    <source>
        <dbReference type="PROSITE-ProRule" id="PRU01161"/>
    </source>
</evidence>
<dbReference type="EMBL" id="JACHMG010000001">
    <property type="protein sequence ID" value="MBB4687520.1"/>
    <property type="molecule type" value="Genomic_DNA"/>
</dbReference>
<evidence type="ECO:0000313" key="6">
    <source>
        <dbReference type="EMBL" id="MBB4687520.1"/>
    </source>
</evidence>
<dbReference type="PANTHER" id="PTHR14226">
    <property type="entry name" value="NEUROPATHY TARGET ESTERASE/SWISS CHEESE D.MELANOGASTER"/>
    <property type="match status" value="1"/>
</dbReference>
<keyword evidence="7" id="KW-1185">Reference proteome</keyword>
<dbReference type="GO" id="GO:0016042">
    <property type="term" value="P:lipid catabolic process"/>
    <property type="evidence" value="ECO:0007669"/>
    <property type="project" value="UniProtKB-UniRule"/>
</dbReference>
<comment type="caution">
    <text evidence="6">The sequence shown here is derived from an EMBL/GenBank/DDBJ whole genome shotgun (WGS) entry which is preliminary data.</text>
</comment>
<dbReference type="PROSITE" id="PS51635">
    <property type="entry name" value="PNPLA"/>
    <property type="match status" value="1"/>
</dbReference>
<evidence type="ECO:0000256" key="1">
    <source>
        <dbReference type="ARBA" id="ARBA00022801"/>
    </source>
</evidence>
<feature type="short sequence motif" description="DGA/G" evidence="4">
    <location>
        <begin position="182"/>
        <end position="184"/>
    </location>
</feature>
<evidence type="ECO:0000256" key="3">
    <source>
        <dbReference type="ARBA" id="ARBA00023098"/>
    </source>
</evidence>
<feature type="short sequence motif" description="GXGXXG" evidence="4">
    <location>
        <begin position="9"/>
        <end position="14"/>
    </location>
</feature>
<organism evidence="6 7">
    <name type="scientific">Amycolatopsis jiangsuensis</name>
    <dbReference type="NCBI Taxonomy" id="1181879"/>
    <lineage>
        <taxon>Bacteria</taxon>
        <taxon>Bacillati</taxon>
        <taxon>Actinomycetota</taxon>
        <taxon>Actinomycetes</taxon>
        <taxon>Pseudonocardiales</taxon>
        <taxon>Pseudonocardiaceae</taxon>
        <taxon>Amycolatopsis</taxon>
    </lineage>
</organism>
<keyword evidence="3 4" id="KW-0443">Lipid metabolism</keyword>
<proteinExistence type="predicted"/>
<dbReference type="Gene3D" id="3.40.1090.10">
    <property type="entry name" value="Cytosolic phospholipase A2 catalytic domain"/>
    <property type="match status" value="2"/>
</dbReference>
<dbReference type="InterPro" id="IPR016035">
    <property type="entry name" value="Acyl_Trfase/lysoPLipase"/>
</dbReference>
<protein>
    <submittedName>
        <fullName evidence="6">NTE family protein</fullName>
    </submittedName>
</protein>
<dbReference type="SUPFAM" id="SSF52151">
    <property type="entry name" value="FabD/lysophospholipase-like"/>
    <property type="match status" value="1"/>
</dbReference>
<sequence>MSEALVLGGGGVAGIAWTVGLLTGLAEAGNDVTGADLVVGTSAGATVAAQLGSGLGLAGLYARQAEPGLQTEELQAELDLEKFGALLERNVGGPELRRAVGRFALESPTVPQERRRAVIAARLPSHEWPSRALKIVAVEAETGEATVFGNASGVPLVDAVAASGAVPGVWPPVTIGAHRYVDGGVRSGENADYAIGFDRVLVIAPMGETEQPFAERPLPEVTDQLRASGAKVAIIGPDAASLEAIGPNVLDPATRTPAAEAGRTQGRSWSITWK</sequence>
<gene>
    <name evidence="6" type="ORF">BJY18_005005</name>
</gene>
<accession>A0A840J0B8</accession>